<protein>
    <submittedName>
        <fullName evidence="1">Uncharacterized protein</fullName>
    </submittedName>
</protein>
<reference evidence="1" key="2">
    <citation type="journal article" date="2015" name="Data Brief">
        <title>Shoot transcriptome of the giant reed, Arundo donax.</title>
        <authorList>
            <person name="Barrero R.A."/>
            <person name="Guerrero F.D."/>
            <person name="Moolhuijzen P."/>
            <person name="Goolsby J.A."/>
            <person name="Tidwell J."/>
            <person name="Bellgard S.E."/>
            <person name="Bellgard M.I."/>
        </authorList>
    </citation>
    <scope>NUCLEOTIDE SEQUENCE</scope>
    <source>
        <tissue evidence="1">Shoot tissue taken approximately 20 cm above the soil surface</tissue>
    </source>
</reference>
<dbReference type="AlphaFoldDB" id="A0A0A9CNW4"/>
<evidence type="ECO:0000313" key="1">
    <source>
        <dbReference type="EMBL" id="JAD76093.1"/>
    </source>
</evidence>
<organism evidence="1">
    <name type="scientific">Arundo donax</name>
    <name type="common">Giant reed</name>
    <name type="synonym">Donax arundinaceus</name>
    <dbReference type="NCBI Taxonomy" id="35708"/>
    <lineage>
        <taxon>Eukaryota</taxon>
        <taxon>Viridiplantae</taxon>
        <taxon>Streptophyta</taxon>
        <taxon>Embryophyta</taxon>
        <taxon>Tracheophyta</taxon>
        <taxon>Spermatophyta</taxon>
        <taxon>Magnoliopsida</taxon>
        <taxon>Liliopsida</taxon>
        <taxon>Poales</taxon>
        <taxon>Poaceae</taxon>
        <taxon>PACMAD clade</taxon>
        <taxon>Arundinoideae</taxon>
        <taxon>Arundineae</taxon>
        <taxon>Arundo</taxon>
    </lineage>
</organism>
<sequence>MSFKWNSVINLCQSRVHLSVEYILVVVLCSLVDDGSSMSRYYNLLCRTAEKENMYL</sequence>
<dbReference type="EMBL" id="GBRH01221802">
    <property type="protein sequence ID" value="JAD76093.1"/>
    <property type="molecule type" value="Transcribed_RNA"/>
</dbReference>
<reference evidence="1" key="1">
    <citation type="submission" date="2014-09" db="EMBL/GenBank/DDBJ databases">
        <authorList>
            <person name="Magalhaes I.L.F."/>
            <person name="Oliveira U."/>
            <person name="Santos F.R."/>
            <person name="Vidigal T.H.D.A."/>
            <person name="Brescovit A.D."/>
            <person name="Santos A.J."/>
        </authorList>
    </citation>
    <scope>NUCLEOTIDE SEQUENCE</scope>
    <source>
        <tissue evidence="1">Shoot tissue taken approximately 20 cm above the soil surface</tissue>
    </source>
</reference>
<name>A0A0A9CNW4_ARUDO</name>
<accession>A0A0A9CNW4</accession>
<proteinExistence type="predicted"/>